<dbReference type="InterPro" id="IPR034085">
    <property type="entry name" value="TOG"/>
</dbReference>
<dbReference type="GO" id="GO:0005509">
    <property type="term" value="F:calcium ion binding"/>
    <property type="evidence" value="ECO:0007669"/>
    <property type="project" value="InterPro"/>
</dbReference>
<feature type="compositionally biased region" description="Polar residues" evidence="8">
    <location>
        <begin position="2353"/>
        <end position="2363"/>
    </location>
</feature>
<feature type="region of interest" description="Disordered" evidence="8">
    <location>
        <begin position="1"/>
        <end position="149"/>
    </location>
</feature>
<dbReference type="Gene3D" id="1.10.238.10">
    <property type="entry name" value="EF-hand"/>
    <property type="match status" value="1"/>
</dbReference>
<dbReference type="SMART" id="SM01349">
    <property type="entry name" value="TOG"/>
    <property type="match status" value="1"/>
</dbReference>
<dbReference type="SUPFAM" id="SSF47473">
    <property type="entry name" value="EF-hand"/>
    <property type="match status" value="1"/>
</dbReference>
<feature type="region of interest" description="Disordered" evidence="8">
    <location>
        <begin position="613"/>
        <end position="637"/>
    </location>
</feature>
<dbReference type="InterPro" id="IPR040193">
    <property type="entry name" value="EFHC1/EFHC2/EFHB"/>
</dbReference>
<evidence type="ECO:0000256" key="4">
    <source>
        <dbReference type="ARBA" id="ARBA00022846"/>
    </source>
</evidence>
<dbReference type="InterPro" id="IPR011992">
    <property type="entry name" value="EF-hand-dom_pair"/>
</dbReference>
<name>U6JWZ3_9EIME</name>
<comment type="subcellular location">
    <subcellularLocation>
        <location evidence="1">Cytoplasm</location>
        <location evidence="1">Cytoskeleton</location>
        <location evidence="1">Flagellum axoneme</location>
    </subcellularLocation>
</comment>
<feature type="region of interest" description="Disordered" evidence="8">
    <location>
        <begin position="2348"/>
        <end position="2372"/>
    </location>
</feature>
<dbReference type="OrthoDB" id="205662at2759"/>
<feature type="domain" description="DM10" evidence="10">
    <location>
        <begin position="3128"/>
        <end position="3241"/>
    </location>
</feature>
<keyword evidence="12" id="KW-1185">Reference proteome</keyword>
<feature type="compositionally biased region" description="Polar residues" evidence="8">
    <location>
        <begin position="2126"/>
        <end position="2135"/>
    </location>
</feature>
<dbReference type="Gene3D" id="1.25.10.10">
    <property type="entry name" value="Leucine-rich Repeat Variant"/>
    <property type="match status" value="3"/>
</dbReference>
<evidence type="ECO:0000256" key="7">
    <source>
        <dbReference type="ARBA" id="ARBA00023273"/>
    </source>
</evidence>
<feature type="region of interest" description="Disordered" evidence="8">
    <location>
        <begin position="2841"/>
        <end position="2927"/>
    </location>
</feature>
<feature type="domain" description="EF-hand" evidence="9">
    <location>
        <begin position="3401"/>
        <end position="3436"/>
    </location>
</feature>
<evidence type="ECO:0000313" key="11">
    <source>
        <dbReference type="EMBL" id="CDJ29919.1"/>
    </source>
</evidence>
<feature type="compositionally biased region" description="Basic residues" evidence="8">
    <location>
        <begin position="47"/>
        <end position="59"/>
    </location>
</feature>
<evidence type="ECO:0000259" key="10">
    <source>
        <dbReference type="PROSITE" id="PS51336"/>
    </source>
</evidence>
<evidence type="ECO:0008006" key="13">
    <source>
        <dbReference type="Google" id="ProtNLM"/>
    </source>
</evidence>
<dbReference type="InterPro" id="IPR016024">
    <property type="entry name" value="ARM-type_fold"/>
</dbReference>
<reference evidence="11" key="1">
    <citation type="submission" date="2013-10" db="EMBL/GenBank/DDBJ databases">
        <title>Genomic analysis of the causative agents of coccidiosis in chickens.</title>
        <authorList>
            <person name="Reid A.J."/>
            <person name="Blake D."/>
            <person name="Billington K."/>
            <person name="Browne H."/>
            <person name="Dunn M."/>
            <person name="Hung S."/>
            <person name="Kawahara F."/>
            <person name="Miranda-Saavedra D."/>
            <person name="Mourier T."/>
            <person name="Nagra H."/>
            <person name="Otto T.D."/>
            <person name="Rawlings N."/>
            <person name="Sanchez A."/>
            <person name="Sanders M."/>
            <person name="Subramaniam C."/>
            <person name="Tay Y."/>
            <person name="Dear P."/>
            <person name="Doerig C."/>
            <person name="Gruber A."/>
            <person name="Parkinson J."/>
            <person name="Shirley M."/>
            <person name="Wan K.L."/>
            <person name="Berriman M."/>
            <person name="Tomley F."/>
            <person name="Pain A."/>
        </authorList>
    </citation>
    <scope>NUCLEOTIDE SEQUENCE [LARGE SCALE GENOMIC DNA]</scope>
    <source>
        <strain evidence="11">Houghton</strain>
    </source>
</reference>
<keyword evidence="7" id="KW-0966">Cell projection</keyword>
<feature type="compositionally biased region" description="Low complexity" evidence="8">
    <location>
        <begin position="93"/>
        <end position="106"/>
    </location>
</feature>
<dbReference type="SMART" id="SM00676">
    <property type="entry name" value="DM10"/>
    <property type="match status" value="2"/>
</dbReference>
<dbReference type="VEuPathDB" id="ToxoDB:EMH_0005080"/>
<feature type="region of interest" description="Disordered" evidence="8">
    <location>
        <begin position="883"/>
        <end position="945"/>
    </location>
</feature>
<feature type="region of interest" description="Disordered" evidence="8">
    <location>
        <begin position="1336"/>
        <end position="1363"/>
    </location>
</feature>
<evidence type="ECO:0000259" key="9">
    <source>
        <dbReference type="PROSITE" id="PS50222"/>
    </source>
</evidence>
<dbReference type="EMBL" id="HG682190">
    <property type="protein sequence ID" value="CDJ29919.1"/>
    <property type="molecule type" value="Genomic_DNA"/>
</dbReference>
<dbReference type="InterPro" id="IPR006602">
    <property type="entry name" value="DM10_dom"/>
</dbReference>
<dbReference type="Proteomes" id="UP000030744">
    <property type="component" value="Unassembled WGS sequence"/>
</dbReference>
<feature type="compositionally biased region" description="Low complexity" evidence="8">
    <location>
        <begin position="2910"/>
        <end position="2920"/>
    </location>
</feature>
<keyword evidence="5" id="KW-0969">Cilium</keyword>
<evidence type="ECO:0000256" key="5">
    <source>
        <dbReference type="ARBA" id="ARBA00023069"/>
    </source>
</evidence>
<gene>
    <name evidence="11" type="ORF">EMH_0005080</name>
</gene>
<feature type="compositionally biased region" description="Basic and acidic residues" evidence="8">
    <location>
        <begin position="2959"/>
        <end position="2973"/>
    </location>
</feature>
<feature type="domain" description="DM10" evidence="10">
    <location>
        <begin position="2974"/>
        <end position="3078"/>
    </location>
</feature>
<dbReference type="PROSITE" id="PS51336">
    <property type="entry name" value="DM10"/>
    <property type="match status" value="2"/>
</dbReference>
<feature type="compositionally biased region" description="Low complexity" evidence="8">
    <location>
        <begin position="1"/>
        <end position="10"/>
    </location>
</feature>
<evidence type="ECO:0000256" key="2">
    <source>
        <dbReference type="ARBA" id="ARBA00022490"/>
    </source>
</evidence>
<dbReference type="PROSITE" id="PS50222">
    <property type="entry name" value="EF_HAND_2"/>
    <property type="match status" value="2"/>
</dbReference>
<sequence length="3580" mass="383746">MEQQQEQQQPQGPPPPSANTDASQGAQHLLAAAPKGPPPAQEADPPRKRRLLFPKARPKKMQEFLGRRLNPPADSSEASKFRAVDVDATAASQPQPQQQQQQQQQPAAGGDTSGSAEGRVSVRRSFEDAMATTRGAENSQQTQTTCAGTAAAKTDAEAARKEAAAAKEGALRSDRLHMKVDGAAASLSSDIEANNTARCASSARTTTPAAPQATAATAAATAATTGVSAAVAAPGAAAVATSDGLSASTALLDSSCLGVQRLTLKSPTGNQGGEVTVNAADAEIGLRGVSKSPPEKRPSSGACDTAEVDMALPALGELGDGGLGPLKVEDFSGIPLAARLQSKVIKQRAHGCDEVVGCLDSCSSCEERVKLWEELMKPHFSSIIKDTNALMGTKTVELLQALVGCTSARNAAAAGTAAAFPASAALPLLQQHGKQIISQILSNPKHFSCCCDVLLQLSRASEACVVETTNLLAASCQALLAEKKGNVAAIKGQGIRVIGSSLELLQKMLESFGLQLVVAVGGVQNLINPFGAFAACSDKRVRGALSSAAAAAVYFTGAAAGDVAAAAAKKTILESLKSSKSMQTEVEKLIEKYQTEPPPPPSLTIAGMAVEGQSAEGPQTGGSNRGGQKGGGGAPSSLASRLVTETDVLKTVCQQQTDWVVRATEGVLPAAARDKEAEEPPWKVKMQAWQQLETALRDCVCLYKKNPFLHQQLLPLLHRVLAAEPTLPVVTCALKTLQMLVQLLLQPAGGDGSQQLQQQLQQQLRVLLPDALAKLKVNNRPVQSAACACIGTYLSCIPLDVVVGDLLPIKEKLAHYQKLLLDEITKAVEQQAGSASALQRVAAQLLAAGRTASEDGNAAVRAAGVGLIAAVAKHAQGSAAVGEAMQKLSEPKRQQLQKAMAAAGSAAKGQQPQISSPRRPPNQGAPTPGVPFSRMRSRGAAAATTGAATGTAAAAVQATAAAPEKTGGTVATGLTRSTLRRQASASVGNLSARGPLQRIGSAGAALVGPLGAGTHGAPAAGGQWEAPHAATGLDEAEIKTRELLPAELLQNLEAPAGLERKRAYEALEQWFRRPCDCNLCRVENGEMDTEEGSTNTTNNSSSNSSSSCCRLELLRTSAVHVLLHLRSKMRGFRERTAALEDACITSLQAVLGGLLPPEEASTVVAAAAAAAAAGGKEAANLGKLNTYRSQAPRGRQLPPVDKAIVNVVLEPLGDRLGDPRVGSTIMTIGLLLAKCVETPTTVAAQLALLAEGRVGGGRIMHGVCQLLEQLLQLWGLPAFTPPKQLLMIVRQMLEPSKGPRSVVFPLLKRLHAELGDKTMTAMLVAHPLPDDVKHALKQQRQQQQQQQHQRDPQQQHAQLTSEDSGPTWELAVAALTAGAAAAGSAVAAVACPDPPSSADAPCVSVAPYITSDLLQRLQQGQDEETVLKALNELMHIFVNKVAGRVKPEGLSGLVSLLRKRLGDPSASVRRHVLLTLVIFCERLGVEPPPQDGSAVSPLPAARVYKQLLPAAAECLCDADKKVMQAAYIATAKWMTALGLVDSMTLLNPFLSSSSTGSSSSSNSGATSVSQRPFAGAVLRRAFSVGLSGVMLQHRNTKIREALFALFCVALPVEPSQKSALLSSLVPHLLDAVVPQLRGEGAASSSAASAMLSLLVHDGCSPESIVEAMQLRLQGQGLHPLAAPSAEATLNQNLLPAETLKLLLKARQEVHASLREPLVKTALSPTAATARKLQEHQQKAMDFVSEESTRATTPAVAPEASPGITCADASPMIVSTRSQRIQRSSGSGFATLRRQPISLREELYQEFKGRVESNLLMLMFPSHGASSAAGSSKQGGPHLAQLKSVYDAWKPLFGMEGDATVPTEPSSPRMHPLQGEKSITDLLLKWISLCLAEVIQQPRTAQTQESLCVLLQLLQLVMQPYNSLRVPLPLYEQQQILQQLLDAASACANTPNAKGTATPKPASKQPRQIARETLLLLAAIVEDRPRFLSTVHRSLIRCKNKELLVDLMAAMTRALGQHVQIQLQSKTGSASCNEPLNDFLSQQCAARFFALFTDARASSEQRNLAFDFLVLCNLTLKGGTLHLLPSLSPECRARLVEATKQIAASGLSQGRLESLTARHGDGCSSAGEESTNQPTLPATAPIGPPSQAVENGADAGPIDTKRPGADLSDPNSFSLSQTADADDAFDTTTAKAANLDSAASALVQAVAEADALLQTGEEELRQQSCALEGWLTAANELRMKSKSAGAAFAVHLDSSLRRPKGAVLKNDDTSSQTNGEGKMTSNIPVELLCCLTALKTWCAELRLRSLPRAAFGAHSLLFLLTSAPPNPNSTAATAATKAAAAAAQGAVDGVNGKSVDNSTQQQHADQPPTRRSSRQYIQLTPVGEAVMSAHPLSSQFVFEGVTKALEFFFEPQHYETLHAQNLGSVSQGSHQKHAETLWRLVSKIHKKAVPLLEKHAANDLQQRKEVSGGGLADAEERHLVESLSILDLISTVVASLSRLEGAYHAAKHLIEQRCQQDMQNRKQTEDRGLQPGYESREKSLMMLQRDRLMYLLHAKLFMHSFATLCPTLLGVHLEAAGITDSAERSERLERLLRNNGTDEEYDVQMRTGESPSPTMDLNKSLPQVRGAEEACKGLSNFSCVATTAAATACDIQQILAFHRRSLENAERAQSEDCAMQVDSPSSNRKDNSCMIEAFLKEKRETLRTLLIRGGIDPSKDQKLGSLGGNSRRWLCFGGHSIEQQPYDSSDDFMLHPFVQKVRECLLSPLQQRTLLQNHSSLTSHPNDFEDSSSTGLQLLRFCAGTSAALPHHKLATLRAEGAKRDCVPTDWLDIGAVGRYYKLDPQPSQASSSVLPPHSNSAEALRSSSASCAYQEPADRGKTQRSGALPNVTGTRDSGFCASDPTDVTADRDAGAGSAGLQSGQTVEGNYDVPAKGSDALSITRLLRPAQQRPARGSFGRSYSMRDGDGHPEKDPWRDGTTVPVATTRDTYRRDLTTPTNAPAWDVMEHKDDTVEIVEPKIDNSGMNSGSLIKRHRFPIVGEPDKLVSPADLRVGSTFTAYGKTFAITGCDAFTREWYRVSGMIQPSNCTTEFPGSTGRSYHRMQNEHRTEKVALNSDKQCIDEFYERVESPEPVCRFRAYFDDNFTNLLERRMYTILYFPRDETLEVRENLPPIGGNRFTIFISRRKMLKGNVLSVGPSYPCPPEAAYFKLLDFKVGSVVTIADRDFFIYAADPFTMSYFKDTLGIQLQEPIKIDTFEVEDQPFTSAKLRDHGNDNPKCSKGDRKGGPLLIKATIADMICPDAFGREVDILFYPEDKYVSVFEPKVHGQSKTAGEKLLQKSIYFNEDAGRPFEACDFVVGRLWDGLRGNDIKSGQMFTACDERRKGFLTFQDFQNALERFGYTISEQDALLISRYFDSTGDGKVDYEEFCKGILELQGAFLSNSQRLNETLHSNIQAYRETAKGESTKLEDTKAIMQSFKQLQGRLYQQPRLLQLLTKEFSRSSLGRQVSVDEAVEVFFRCGFEQPREQIRSILEELLPQAKNNVIDYIDLISEVKDCKVLFSTFSEIHLNSLGDVNPCEVQS</sequence>
<dbReference type="InterPro" id="IPR011989">
    <property type="entry name" value="ARM-like"/>
</dbReference>
<reference evidence="11" key="2">
    <citation type="submission" date="2013-10" db="EMBL/GenBank/DDBJ databases">
        <authorList>
            <person name="Aslett M."/>
        </authorList>
    </citation>
    <scope>NUCLEOTIDE SEQUENCE [LARGE SCALE GENOMIC DNA]</scope>
    <source>
        <strain evidence="11">Houghton</strain>
    </source>
</reference>
<proteinExistence type="predicted"/>
<feature type="compositionally biased region" description="Low complexity" evidence="8">
    <location>
        <begin position="140"/>
        <end position="149"/>
    </location>
</feature>
<accession>U6JWZ3</accession>
<keyword evidence="2" id="KW-0963">Cytoplasm</keyword>
<dbReference type="RefSeq" id="XP_013352488.1">
    <property type="nucleotide sequence ID" value="XM_013497034.1"/>
</dbReference>
<feature type="compositionally biased region" description="Polar residues" evidence="8">
    <location>
        <begin position="2841"/>
        <end position="2867"/>
    </location>
</feature>
<evidence type="ECO:0000256" key="1">
    <source>
        <dbReference type="ARBA" id="ARBA00004611"/>
    </source>
</evidence>
<evidence type="ECO:0000256" key="3">
    <source>
        <dbReference type="ARBA" id="ARBA00022737"/>
    </source>
</evidence>
<evidence type="ECO:0000313" key="12">
    <source>
        <dbReference type="Proteomes" id="UP000030744"/>
    </source>
</evidence>
<feature type="compositionally biased region" description="Low complexity" evidence="8">
    <location>
        <begin position="1338"/>
        <end position="1347"/>
    </location>
</feature>
<dbReference type="GeneID" id="25375535"/>
<keyword evidence="4" id="KW-0282">Flagellum</keyword>
<dbReference type="Pfam" id="PF06565">
    <property type="entry name" value="DM10_dom"/>
    <property type="match status" value="2"/>
</dbReference>
<dbReference type="SUPFAM" id="SSF48371">
    <property type="entry name" value="ARM repeat"/>
    <property type="match status" value="2"/>
</dbReference>
<keyword evidence="6" id="KW-0206">Cytoskeleton</keyword>
<dbReference type="Gene3D" id="2.30.29.170">
    <property type="match status" value="2"/>
</dbReference>
<dbReference type="PANTHER" id="PTHR12086">
    <property type="entry name" value="EF-HAND DOMAIN C-TERMINAL CONTAINING PROTEIN"/>
    <property type="match status" value="1"/>
</dbReference>
<dbReference type="InterPro" id="IPR002048">
    <property type="entry name" value="EF_hand_dom"/>
</dbReference>
<keyword evidence="3" id="KW-0677">Repeat</keyword>
<feature type="domain" description="EF-hand" evidence="9">
    <location>
        <begin position="3365"/>
        <end position="3400"/>
    </location>
</feature>
<dbReference type="CDD" id="cd00051">
    <property type="entry name" value="EFh"/>
    <property type="match status" value="1"/>
</dbReference>
<feature type="compositionally biased region" description="Low complexity" evidence="8">
    <location>
        <begin position="896"/>
        <end position="917"/>
    </location>
</feature>
<feature type="region of interest" description="Disordered" evidence="8">
    <location>
        <begin position="2945"/>
        <end position="2978"/>
    </location>
</feature>
<protein>
    <recommendedName>
        <fullName evidence="13">TOG domain-containing protein</fullName>
    </recommendedName>
</protein>
<organism evidence="11 12">
    <name type="scientific">Eimeria mitis</name>
    <dbReference type="NCBI Taxonomy" id="44415"/>
    <lineage>
        <taxon>Eukaryota</taxon>
        <taxon>Sar</taxon>
        <taxon>Alveolata</taxon>
        <taxon>Apicomplexa</taxon>
        <taxon>Conoidasida</taxon>
        <taxon>Coccidia</taxon>
        <taxon>Eucoccidiorida</taxon>
        <taxon>Eimeriorina</taxon>
        <taxon>Eimeriidae</taxon>
        <taxon>Eimeria</taxon>
    </lineage>
</organism>
<evidence type="ECO:0000256" key="8">
    <source>
        <dbReference type="SAM" id="MobiDB-lite"/>
    </source>
</evidence>
<feature type="region of interest" description="Disordered" evidence="8">
    <location>
        <begin position="2116"/>
        <end position="2176"/>
    </location>
</feature>
<evidence type="ECO:0000256" key="6">
    <source>
        <dbReference type="ARBA" id="ARBA00023212"/>
    </source>
</evidence>
<feature type="compositionally biased region" description="Gly residues" evidence="8">
    <location>
        <begin position="619"/>
        <end position="634"/>
    </location>
</feature>
<dbReference type="Pfam" id="PF13499">
    <property type="entry name" value="EF-hand_7"/>
    <property type="match status" value="1"/>
</dbReference>